<dbReference type="Proteomes" id="UP000029665">
    <property type="component" value="Unassembled WGS sequence"/>
</dbReference>
<evidence type="ECO:0000313" key="2">
    <source>
        <dbReference type="Proteomes" id="UP000029665"/>
    </source>
</evidence>
<reference evidence="1" key="1">
    <citation type="submission" date="2014-01" db="EMBL/GenBank/DDBJ databases">
        <title>The genome of the white-rot fungus Pycnoporus cinnabarinus: a basidiomycete model with a versatile arsenal for lignocellulosic biomass breakdown.</title>
        <authorList>
            <person name="Levasseur A."/>
            <person name="Lomascolo A."/>
            <person name="Ruiz-Duenas F.J."/>
            <person name="Uzan E."/>
            <person name="Piumi F."/>
            <person name="Kues U."/>
            <person name="Ram A.F.J."/>
            <person name="Murat C."/>
            <person name="Haon M."/>
            <person name="Benoit I."/>
            <person name="Arfi Y."/>
            <person name="Chevret D."/>
            <person name="Drula E."/>
            <person name="Kwon M.J."/>
            <person name="Gouret P."/>
            <person name="Lesage-Meessen L."/>
            <person name="Lombard V."/>
            <person name="Mariette J."/>
            <person name="Noirot C."/>
            <person name="Park J."/>
            <person name="Patyshakuliyeva A."/>
            <person name="Wieneger R.A.B."/>
            <person name="Wosten H.A.B."/>
            <person name="Martin F."/>
            <person name="Coutinho P.M."/>
            <person name="de Vries R."/>
            <person name="Martinez A.T."/>
            <person name="Klopp C."/>
            <person name="Pontarotti P."/>
            <person name="Henrissat B."/>
            <person name="Record E."/>
        </authorList>
    </citation>
    <scope>NUCLEOTIDE SEQUENCE [LARGE SCALE GENOMIC DNA]</scope>
    <source>
        <strain evidence="1">BRFM137</strain>
    </source>
</reference>
<gene>
    <name evidence="1" type="ORF">BN946_scf184755.g3</name>
</gene>
<comment type="caution">
    <text evidence="1">The sequence shown here is derived from an EMBL/GenBank/DDBJ whole genome shotgun (WGS) entry which is preliminary data.</text>
</comment>
<dbReference type="EMBL" id="CCBP010000078">
    <property type="protein sequence ID" value="CDO70349.1"/>
    <property type="molecule type" value="Genomic_DNA"/>
</dbReference>
<proteinExistence type="predicted"/>
<name>A0A060SDL7_PYCCI</name>
<sequence>MLTEDEQAIIAAKKPRIYERLGIPLDHDDEYPEPVGDLLRVLGTLPDASQERKYYSSSSIRFIHKRLLQETLWRWGPLAWSKRPTRDLERYTALLGSYPQGPEVVCNLTKGEYIRRDALKLVPEQVTLAHALISQVCWSADYSCALPVAGFEEKIERGPWAGDRFCITTVDRMPKLDAGEWVDVSAAVDQMLAVMCEHEFSDD</sequence>
<evidence type="ECO:0000313" key="1">
    <source>
        <dbReference type="EMBL" id="CDO70349.1"/>
    </source>
</evidence>
<organism evidence="1 2">
    <name type="scientific">Pycnoporus cinnabarinus</name>
    <name type="common">Cinnabar-red polypore</name>
    <name type="synonym">Trametes cinnabarina</name>
    <dbReference type="NCBI Taxonomy" id="5643"/>
    <lineage>
        <taxon>Eukaryota</taxon>
        <taxon>Fungi</taxon>
        <taxon>Dikarya</taxon>
        <taxon>Basidiomycota</taxon>
        <taxon>Agaricomycotina</taxon>
        <taxon>Agaricomycetes</taxon>
        <taxon>Polyporales</taxon>
        <taxon>Polyporaceae</taxon>
        <taxon>Trametes</taxon>
    </lineage>
</organism>
<accession>A0A060SDL7</accession>
<dbReference type="HOGENOM" id="CLU_1349516_0_0_1"/>
<keyword evidence="2" id="KW-1185">Reference proteome</keyword>
<protein>
    <submittedName>
        <fullName evidence="1">Uncharacterized protein</fullName>
    </submittedName>
</protein>
<dbReference type="OrthoDB" id="2740860at2759"/>
<dbReference type="AlphaFoldDB" id="A0A060SDL7"/>